<protein>
    <recommendedName>
        <fullName evidence="13">Sucrose transporter</fullName>
    </recommendedName>
</protein>
<proteinExistence type="inferred from homology"/>
<keyword evidence="6 10" id="KW-0812">Transmembrane</keyword>
<dbReference type="Proteomes" id="UP000824469">
    <property type="component" value="Unassembled WGS sequence"/>
</dbReference>
<feature type="transmembrane region" description="Helical" evidence="10">
    <location>
        <begin position="164"/>
        <end position="183"/>
    </location>
</feature>
<dbReference type="AlphaFoldDB" id="A0AA38FBD8"/>
<feature type="transmembrane region" description="Helical" evidence="10">
    <location>
        <begin position="125"/>
        <end position="152"/>
    </location>
</feature>
<evidence type="ECO:0000256" key="5">
    <source>
        <dbReference type="ARBA" id="ARBA00022597"/>
    </source>
</evidence>
<dbReference type="FunFam" id="1.20.1250.20:FF:000182">
    <property type="entry name" value="Sucrose transporter SUC2"/>
    <property type="match status" value="1"/>
</dbReference>
<evidence type="ECO:0000256" key="6">
    <source>
        <dbReference type="ARBA" id="ARBA00022692"/>
    </source>
</evidence>
<keyword evidence="12" id="KW-1185">Reference proteome</keyword>
<keyword evidence="5" id="KW-0762">Sugar transport</keyword>
<evidence type="ECO:0000256" key="8">
    <source>
        <dbReference type="ARBA" id="ARBA00022989"/>
    </source>
</evidence>
<feature type="transmembrane region" description="Helical" evidence="10">
    <location>
        <begin position="92"/>
        <end position="113"/>
    </location>
</feature>
<dbReference type="Pfam" id="PF07690">
    <property type="entry name" value="MFS_1"/>
    <property type="match status" value="1"/>
</dbReference>
<feature type="transmembrane region" description="Helical" evidence="10">
    <location>
        <begin position="486"/>
        <end position="510"/>
    </location>
</feature>
<sequence>MGSKEIRVPYTHLKQEAQIELSALSVSPDSNSRPENGQIAGSDSSNAKNIHSLRVLVLGSMIAAGVQFGWALQLSLLTPYVQTLGIGHAFSSFIWLCGPITGLVVQPLVGVWSDKCHSKYGRRRPFIFAGAIMICISVTIIGFSADIGYLFGDTHESCNTYKGMRLRAAVVFVIGFWMLDLANNTVQGPARALLADLSGPDQRNLSNAIFCSWMALGNILGYSTGASGRWHRWFPFLTTKVCCEACGNLKAAFLVAVVFLLICTAVTLCFAHEIPLAARPPQKTSDSAPLLPLQEHEFRDPSVDNAKLDGIHAEGHGKDSPVSNNAVPAQSPKMQEEHEEFTDGPGAVLVNLLTSMRHLPPAMKFVLVVSALSWLSWFPFFLFDTDWMGREVNQGDPKGSATEAAAYQKGVQEGAFGLLLNSIVLGVSSFLIEPLCRWMGSKNIWAMSNFIVFVCMASTAVISAFAVSEHHKGIQYMIGNVSSVKAASVVLFALLGFPLAITYSVPFSVTSELTADAGGGQGLAIGVLNLSIVIPQMIVALGAGPWDALFGGGNVPAFVLAALFAFAAGIIAMKKLPHLSRTNYKPAVVLGFG</sequence>
<evidence type="ECO:0000256" key="7">
    <source>
        <dbReference type="ARBA" id="ARBA00022847"/>
    </source>
</evidence>
<feature type="transmembrane region" description="Helical" evidence="10">
    <location>
        <begin position="444"/>
        <end position="466"/>
    </location>
</feature>
<name>A0AA38FBD8_TAXCH</name>
<accession>A0AA38FBD8</accession>
<dbReference type="EMBL" id="JAHRHJ020000011">
    <property type="protein sequence ID" value="KAH9295422.1"/>
    <property type="molecule type" value="Genomic_DNA"/>
</dbReference>
<evidence type="ECO:0000256" key="3">
    <source>
        <dbReference type="ARBA" id="ARBA00007134"/>
    </source>
</evidence>
<evidence type="ECO:0000313" key="11">
    <source>
        <dbReference type="EMBL" id="KAH9295422.1"/>
    </source>
</evidence>
<comment type="pathway">
    <text evidence="2">Glycan biosynthesis; sucrose metabolism.</text>
</comment>
<feature type="transmembrane region" description="Helical" evidence="10">
    <location>
        <begin position="555"/>
        <end position="573"/>
    </location>
</feature>
<evidence type="ECO:0000256" key="9">
    <source>
        <dbReference type="ARBA" id="ARBA00023136"/>
    </source>
</evidence>
<keyword evidence="4" id="KW-0813">Transport</keyword>
<comment type="similarity">
    <text evidence="3">Belongs to the glycoside-pentoside-hexuronide (GPH) cation symporter transporter (TC 2.A.2.4) family.</text>
</comment>
<feature type="transmembrane region" description="Helical" evidence="10">
    <location>
        <begin position="251"/>
        <end position="271"/>
    </location>
</feature>
<dbReference type="Gene3D" id="1.20.1250.20">
    <property type="entry name" value="MFS general substrate transporter like domains"/>
    <property type="match status" value="1"/>
</dbReference>
<keyword evidence="9 10" id="KW-0472">Membrane</keyword>
<dbReference type="PANTHER" id="PTHR19432">
    <property type="entry name" value="SUGAR TRANSPORTER"/>
    <property type="match status" value="1"/>
</dbReference>
<dbReference type="CDD" id="cd17313">
    <property type="entry name" value="MFS_SLC45_SUC"/>
    <property type="match status" value="1"/>
</dbReference>
<gene>
    <name evidence="11" type="ORF">KI387_039010</name>
</gene>
<dbReference type="GO" id="GO:0008506">
    <property type="term" value="F:sucrose:proton symporter activity"/>
    <property type="evidence" value="ECO:0007669"/>
    <property type="project" value="TreeGrafter"/>
</dbReference>
<evidence type="ECO:0000256" key="10">
    <source>
        <dbReference type="SAM" id="Phobius"/>
    </source>
</evidence>
<evidence type="ECO:0000256" key="2">
    <source>
        <dbReference type="ARBA" id="ARBA00004914"/>
    </source>
</evidence>
<feature type="transmembrane region" description="Helical" evidence="10">
    <location>
        <begin position="204"/>
        <end position="223"/>
    </location>
</feature>
<organism evidence="11 12">
    <name type="scientific">Taxus chinensis</name>
    <name type="common">Chinese yew</name>
    <name type="synonym">Taxus wallichiana var. chinensis</name>
    <dbReference type="NCBI Taxonomy" id="29808"/>
    <lineage>
        <taxon>Eukaryota</taxon>
        <taxon>Viridiplantae</taxon>
        <taxon>Streptophyta</taxon>
        <taxon>Embryophyta</taxon>
        <taxon>Tracheophyta</taxon>
        <taxon>Spermatophyta</taxon>
        <taxon>Pinopsida</taxon>
        <taxon>Pinidae</taxon>
        <taxon>Conifers II</taxon>
        <taxon>Cupressales</taxon>
        <taxon>Taxaceae</taxon>
        <taxon>Taxus</taxon>
    </lineage>
</organism>
<keyword evidence="8 10" id="KW-1133">Transmembrane helix</keyword>
<dbReference type="InterPro" id="IPR011701">
    <property type="entry name" value="MFS"/>
</dbReference>
<feature type="transmembrane region" description="Helical" evidence="10">
    <location>
        <begin position="365"/>
        <end position="383"/>
    </location>
</feature>
<feature type="transmembrane region" description="Helical" evidence="10">
    <location>
        <begin position="414"/>
        <end position="432"/>
    </location>
</feature>
<reference evidence="11 12" key="1">
    <citation type="journal article" date="2021" name="Nat. Plants">
        <title>The Taxus genome provides insights into paclitaxel biosynthesis.</title>
        <authorList>
            <person name="Xiong X."/>
            <person name="Gou J."/>
            <person name="Liao Q."/>
            <person name="Li Y."/>
            <person name="Zhou Q."/>
            <person name="Bi G."/>
            <person name="Li C."/>
            <person name="Du R."/>
            <person name="Wang X."/>
            <person name="Sun T."/>
            <person name="Guo L."/>
            <person name="Liang H."/>
            <person name="Lu P."/>
            <person name="Wu Y."/>
            <person name="Zhang Z."/>
            <person name="Ro D.K."/>
            <person name="Shang Y."/>
            <person name="Huang S."/>
            <person name="Yan J."/>
        </authorList>
    </citation>
    <scope>NUCLEOTIDE SEQUENCE [LARGE SCALE GENOMIC DNA]</scope>
    <source>
        <strain evidence="11">Ta-2019</strain>
    </source>
</reference>
<comment type="subcellular location">
    <subcellularLocation>
        <location evidence="1">Membrane</location>
        <topology evidence="1">Multi-pass membrane protein</topology>
    </subcellularLocation>
</comment>
<dbReference type="PANTHER" id="PTHR19432:SF35">
    <property type="entry name" value="SOLUTE CARRIER FAMILY 45 MEMBER 3 ISOFORM X1"/>
    <property type="match status" value="1"/>
</dbReference>
<dbReference type="SUPFAM" id="SSF103473">
    <property type="entry name" value="MFS general substrate transporter"/>
    <property type="match status" value="1"/>
</dbReference>
<feature type="transmembrane region" description="Helical" evidence="10">
    <location>
        <begin position="53"/>
        <end position="72"/>
    </location>
</feature>
<keyword evidence="7" id="KW-0769">Symport</keyword>
<evidence type="ECO:0008006" key="13">
    <source>
        <dbReference type="Google" id="ProtNLM"/>
    </source>
</evidence>
<dbReference type="InterPro" id="IPR036259">
    <property type="entry name" value="MFS_trans_sf"/>
</dbReference>
<dbReference type="OMA" id="SQAFAMF"/>
<dbReference type="GO" id="GO:0016020">
    <property type="term" value="C:membrane"/>
    <property type="evidence" value="ECO:0007669"/>
    <property type="project" value="UniProtKB-SubCell"/>
</dbReference>
<comment type="caution">
    <text evidence="11">The sequence shown here is derived from an EMBL/GenBank/DDBJ whole genome shotgun (WGS) entry which is preliminary data.</text>
</comment>
<evidence type="ECO:0000313" key="12">
    <source>
        <dbReference type="Proteomes" id="UP000824469"/>
    </source>
</evidence>
<evidence type="ECO:0000256" key="4">
    <source>
        <dbReference type="ARBA" id="ARBA00022448"/>
    </source>
</evidence>
<evidence type="ECO:0000256" key="1">
    <source>
        <dbReference type="ARBA" id="ARBA00004141"/>
    </source>
</evidence>
<feature type="transmembrane region" description="Helical" evidence="10">
    <location>
        <begin position="522"/>
        <end position="543"/>
    </location>
</feature>